<comment type="caution">
    <text evidence="1">The sequence shown here is derived from an EMBL/GenBank/DDBJ whole genome shotgun (WGS) entry which is preliminary data.</text>
</comment>
<reference evidence="1 2" key="1">
    <citation type="submission" date="2019-08" db="EMBL/GenBank/DDBJ databases">
        <authorList>
            <person name="Grouzdev D."/>
            <person name="Tikhonova E."/>
            <person name="Kravchenko I."/>
        </authorList>
    </citation>
    <scope>NUCLEOTIDE SEQUENCE [LARGE SCALE GENOMIC DNA]</scope>
    <source>
        <strain evidence="1 2">59b</strain>
    </source>
</reference>
<keyword evidence="2" id="KW-1185">Reference proteome</keyword>
<protein>
    <recommendedName>
        <fullName evidence="3">Phage tail protein</fullName>
    </recommendedName>
</protein>
<proteinExistence type="predicted"/>
<sequence>MALLDDGQLARTIAGALAGVMGPLTLSRTVRGSYDPSTGTVGPGTTTTWTVKGMLEDFGVGSLQRSQAWLDGSIVREGDRKATLLAFGMATVPAPGDVLTAGGRDHTVLSVTSDPAGATFELLVR</sequence>
<name>A0A5A9GRY1_AZOLI</name>
<evidence type="ECO:0000313" key="1">
    <source>
        <dbReference type="EMBL" id="KAA0597208.1"/>
    </source>
</evidence>
<organism evidence="1 2">
    <name type="scientific">Azospirillum lipoferum</name>
    <dbReference type="NCBI Taxonomy" id="193"/>
    <lineage>
        <taxon>Bacteria</taxon>
        <taxon>Pseudomonadati</taxon>
        <taxon>Pseudomonadota</taxon>
        <taxon>Alphaproteobacteria</taxon>
        <taxon>Rhodospirillales</taxon>
        <taxon>Azospirillaceae</taxon>
        <taxon>Azospirillum</taxon>
    </lineage>
</organism>
<dbReference type="OrthoDB" id="7205619at2"/>
<accession>A0A5A9GRY1</accession>
<dbReference type="AlphaFoldDB" id="A0A5A9GRY1"/>
<dbReference type="Proteomes" id="UP000324927">
    <property type="component" value="Unassembled WGS sequence"/>
</dbReference>
<dbReference type="RefSeq" id="WP_149230736.1">
    <property type="nucleotide sequence ID" value="NZ_JALJXJ010000001.1"/>
</dbReference>
<dbReference type="EMBL" id="VTTN01000002">
    <property type="protein sequence ID" value="KAA0597208.1"/>
    <property type="molecule type" value="Genomic_DNA"/>
</dbReference>
<evidence type="ECO:0008006" key="3">
    <source>
        <dbReference type="Google" id="ProtNLM"/>
    </source>
</evidence>
<evidence type="ECO:0000313" key="2">
    <source>
        <dbReference type="Proteomes" id="UP000324927"/>
    </source>
</evidence>
<gene>
    <name evidence="1" type="ORF">FZ942_08940</name>
</gene>